<keyword evidence="8" id="KW-0723">Serine/threonine-protein kinase</keyword>
<dbReference type="PANTHER" id="PTHR43289:SF34">
    <property type="entry name" value="SERINE_THREONINE-PROTEIN KINASE YBDM-RELATED"/>
    <property type="match status" value="1"/>
</dbReference>
<dbReference type="InterPro" id="IPR011009">
    <property type="entry name" value="Kinase-like_dom_sf"/>
</dbReference>
<dbReference type="RefSeq" id="WP_106236761.1">
    <property type="nucleotide sequence ID" value="NZ_PVNG01000003.1"/>
</dbReference>
<comment type="caution">
    <text evidence="8">The sequence shown here is derived from an EMBL/GenBank/DDBJ whole genome shotgun (WGS) entry which is preliminary data.</text>
</comment>
<evidence type="ECO:0000256" key="6">
    <source>
        <dbReference type="SAM" id="MobiDB-lite"/>
    </source>
</evidence>
<organism evidence="8 9">
    <name type="scientific">Nonomuraea fuscirosea</name>
    <dbReference type="NCBI Taxonomy" id="1291556"/>
    <lineage>
        <taxon>Bacteria</taxon>
        <taxon>Bacillati</taxon>
        <taxon>Actinomycetota</taxon>
        <taxon>Actinomycetes</taxon>
        <taxon>Streptosporangiales</taxon>
        <taxon>Streptosporangiaceae</taxon>
        <taxon>Nonomuraea</taxon>
    </lineage>
</organism>
<feature type="region of interest" description="Disordered" evidence="6">
    <location>
        <begin position="276"/>
        <end position="341"/>
    </location>
</feature>
<dbReference type="InterPro" id="IPR008271">
    <property type="entry name" value="Ser/Thr_kinase_AS"/>
</dbReference>
<dbReference type="SUPFAM" id="SSF56112">
    <property type="entry name" value="Protein kinase-like (PK-like)"/>
    <property type="match status" value="1"/>
</dbReference>
<keyword evidence="4 5" id="KW-0067">ATP-binding</keyword>
<evidence type="ECO:0000256" key="2">
    <source>
        <dbReference type="ARBA" id="ARBA00022741"/>
    </source>
</evidence>
<dbReference type="Pfam" id="PF00069">
    <property type="entry name" value="Pkinase"/>
    <property type="match status" value="1"/>
</dbReference>
<dbReference type="OrthoDB" id="3915799at2"/>
<keyword evidence="9" id="KW-1185">Reference proteome</keyword>
<evidence type="ECO:0000256" key="4">
    <source>
        <dbReference type="ARBA" id="ARBA00022840"/>
    </source>
</evidence>
<dbReference type="GO" id="GO:0005524">
    <property type="term" value="F:ATP binding"/>
    <property type="evidence" value="ECO:0007669"/>
    <property type="project" value="UniProtKB-UniRule"/>
</dbReference>
<dbReference type="Gene3D" id="1.10.510.10">
    <property type="entry name" value="Transferase(Phosphotransferase) domain 1"/>
    <property type="match status" value="1"/>
</dbReference>
<proteinExistence type="predicted"/>
<dbReference type="PROSITE" id="PS50011">
    <property type="entry name" value="PROTEIN_KINASE_DOM"/>
    <property type="match status" value="1"/>
</dbReference>
<accession>A0A2T0N7I5</accession>
<dbReference type="CDD" id="cd14014">
    <property type="entry name" value="STKc_PknB_like"/>
    <property type="match status" value="1"/>
</dbReference>
<dbReference type="InterPro" id="IPR017441">
    <property type="entry name" value="Protein_kinase_ATP_BS"/>
</dbReference>
<dbReference type="GO" id="GO:0004674">
    <property type="term" value="F:protein serine/threonine kinase activity"/>
    <property type="evidence" value="ECO:0007669"/>
    <property type="project" value="UniProtKB-KW"/>
</dbReference>
<evidence type="ECO:0000256" key="3">
    <source>
        <dbReference type="ARBA" id="ARBA00022777"/>
    </source>
</evidence>
<feature type="region of interest" description="Disordered" evidence="6">
    <location>
        <begin position="542"/>
        <end position="604"/>
    </location>
</feature>
<evidence type="ECO:0000259" key="7">
    <source>
        <dbReference type="PROSITE" id="PS50011"/>
    </source>
</evidence>
<protein>
    <submittedName>
        <fullName evidence="8">Serine/threonine protein kinase</fullName>
    </submittedName>
</protein>
<dbReference type="PANTHER" id="PTHR43289">
    <property type="entry name" value="MITOGEN-ACTIVATED PROTEIN KINASE KINASE KINASE 20-RELATED"/>
    <property type="match status" value="1"/>
</dbReference>
<sequence length="667" mass="67500">MDGDRVIGGYALRRLLGQGGMGEVHLAATPTGGLAAVKLIHPALARDPAFRRRFEREVAAARRVARFCTAPVLDAGIDGGVAYLVTEYVKGPDLAQAVRDQGPLSGGNLEALAVGIATALSAIHGAGVIHRDLKPSNVLLSPLGPRVIDFGIAQIVDQASLASQAILGTPAFMAPEQVRGDPLTPAADVFAWGGVIAYAGTGRLPFGGGAPGEVLYRIAHEQPRLDGLDDGIRGVVERALSKDARLRPVAQELLGELVGGTRLAAATEVVERTWTESITADVRPPAAPPGPPLAGAPGPPGAAPAGRPPTVGQGVSGPVDARTAPRPTADPGAAGPGGSGTAVLGAGVGRLDAAEGGVVGAGREGEVPGRRRWSPWVVGAGALLVTAAVVVANLPGLTSQTWPYEAGFESWDTGASEGGDARLDGAGYRLTVKPGWRLWKSAPVREPENGVIVSAKATLEQGAGEYGVWCHGAAGSGDRYEFGVNGEGKVTIVKRRAGAEAKVLYGPAEAPKAAANRVVAECGRSGDKVTLRMWLNESLVGEASDTDDPHGHGETGVYAAPSADQPTAGSGIQGNAPLGSARSGGTRPGATEPADTRLAVTGPGVMRSGTAAFGGVGSGAMRSGDAVFALTRSNIMRGGGVGFGADAGVEAMRVRFESFAVRPANGT</sequence>
<feature type="compositionally biased region" description="Pro residues" evidence="6">
    <location>
        <begin position="285"/>
        <end position="302"/>
    </location>
</feature>
<dbReference type="InterPro" id="IPR000719">
    <property type="entry name" value="Prot_kinase_dom"/>
</dbReference>
<evidence type="ECO:0000313" key="8">
    <source>
        <dbReference type="EMBL" id="PRX68485.1"/>
    </source>
</evidence>
<dbReference type="SMART" id="SM00220">
    <property type="entry name" value="S_TKc"/>
    <property type="match status" value="1"/>
</dbReference>
<evidence type="ECO:0000256" key="1">
    <source>
        <dbReference type="ARBA" id="ARBA00022679"/>
    </source>
</evidence>
<dbReference type="EMBL" id="PVNG01000003">
    <property type="protein sequence ID" value="PRX68485.1"/>
    <property type="molecule type" value="Genomic_DNA"/>
</dbReference>
<dbReference type="Gene3D" id="2.60.120.560">
    <property type="entry name" value="Exo-inulinase, domain 1"/>
    <property type="match status" value="1"/>
</dbReference>
<dbReference type="Gene3D" id="3.30.200.20">
    <property type="entry name" value="Phosphorylase Kinase, domain 1"/>
    <property type="match status" value="1"/>
</dbReference>
<dbReference type="Proteomes" id="UP000238312">
    <property type="component" value="Unassembled WGS sequence"/>
</dbReference>
<dbReference type="PROSITE" id="PS00107">
    <property type="entry name" value="PROTEIN_KINASE_ATP"/>
    <property type="match status" value="1"/>
</dbReference>
<feature type="binding site" evidence="5">
    <location>
        <position position="38"/>
    </location>
    <ligand>
        <name>ATP</name>
        <dbReference type="ChEBI" id="CHEBI:30616"/>
    </ligand>
</feature>
<name>A0A2T0N7I5_9ACTN</name>
<reference evidence="8 9" key="1">
    <citation type="submission" date="2018-03" db="EMBL/GenBank/DDBJ databases">
        <title>Genomic Encyclopedia of Type Strains, Phase III (KMG-III): the genomes of soil and plant-associated and newly described type strains.</title>
        <authorList>
            <person name="Whitman W."/>
        </authorList>
    </citation>
    <scope>NUCLEOTIDE SEQUENCE [LARGE SCALE GENOMIC DNA]</scope>
    <source>
        <strain evidence="8 9">CGMCC 4.7104</strain>
    </source>
</reference>
<feature type="compositionally biased region" description="Low complexity" evidence="6">
    <location>
        <begin position="320"/>
        <end position="333"/>
    </location>
</feature>
<feature type="domain" description="Protein kinase" evidence="7">
    <location>
        <begin position="10"/>
        <end position="258"/>
    </location>
</feature>
<keyword evidence="3 8" id="KW-0418">Kinase</keyword>
<evidence type="ECO:0000313" key="9">
    <source>
        <dbReference type="Proteomes" id="UP000238312"/>
    </source>
</evidence>
<dbReference type="AlphaFoldDB" id="A0A2T0N7I5"/>
<keyword evidence="1" id="KW-0808">Transferase</keyword>
<keyword evidence="2 5" id="KW-0547">Nucleotide-binding</keyword>
<dbReference type="PROSITE" id="PS00108">
    <property type="entry name" value="PROTEIN_KINASE_ST"/>
    <property type="match status" value="1"/>
</dbReference>
<evidence type="ECO:0000256" key="5">
    <source>
        <dbReference type="PROSITE-ProRule" id="PRU10141"/>
    </source>
</evidence>
<gene>
    <name evidence="8" type="ORF">B0I32_103447</name>
</gene>